<keyword evidence="2" id="KW-1185">Reference proteome</keyword>
<evidence type="ECO:0000313" key="1">
    <source>
        <dbReference type="EMBL" id="KAF2677783.1"/>
    </source>
</evidence>
<organism evidence="1 2">
    <name type="scientific">Lentithecium fluviatile CBS 122367</name>
    <dbReference type="NCBI Taxonomy" id="1168545"/>
    <lineage>
        <taxon>Eukaryota</taxon>
        <taxon>Fungi</taxon>
        <taxon>Dikarya</taxon>
        <taxon>Ascomycota</taxon>
        <taxon>Pezizomycotina</taxon>
        <taxon>Dothideomycetes</taxon>
        <taxon>Pleosporomycetidae</taxon>
        <taxon>Pleosporales</taxon>
        <taxon>Massarineae</taxon>
        <taxon>Lentitheciaceae</taxon>
        <taxon>Lentithecium</taxon>
    </lineage>
</organism>
<reference evidence="1" key="1">
    <citation type="journal article" date="2020" name="Stud. Mycol.">
        <title>101 Dothideomycetes genomes: a test case for predicting lifestyles and emergence of pathogens.</title>
        <authorList>
            <person name="Haridas S."/>
            <person name="Albert R."/>
            <person name="Binder M."/>
            <person name="Bloem J."/>
            <person name="Labutti K."/>
            <person name="Salamov A."/>
            <person name="Andreopoulos B."/>
            <person name="Baker S."/>
            <person name="Barry K."/>
            <person name="Bills G."/>
            <person name="Bluhm B."/>
            <person name="Cannon C."/>
            <person name="Castanera R."/>
            <person name="Culley D."/>
            <person name="Daum C."/>
            <person name="Ezra D."/>
            <person name="Gonzalez J."/>
            <person name="Henrissat B."/>
            <person name="Kuo A."/>
            <person name="Liang C."/>
            <person name="Lipzen A."/>
            <person name="Lutzoni F."/>
            <person name="Magnuson J."/>
            <person name="Mondo S."/>
            <person name="Nolan M."/>
            <person name="Ohm R."/>
            <person name="Pangilinan J."/>
            <person name="Park H.-J."/>
            <person name="Ramirez L."/>
            <person name="Alfaro M."/>
            <person name="Sun H."/>
            <person name="Tritt A."/>
            <person name="Yoshinaga Y."/>
            <person name="Zwiers L.-H."/>
            <person name="Turgeon B."/>
            <person name="Goodwin S."/>
            <person name="Spatafora J."/>
            <person name="Crous P."/>
            <person name="Grigoriev I."/>
        </authorList>
    </citation>
    <scope>NUCLEOTIDE SEQUENCE</scope>
    <source>
        <strain evidence="1">CBS 122367</strain>
    </source>
</reference>
<dbReference type="EMBL" id="MU005618">
    <property type="protein sequence ID" value="KAF2677783.1"/>
    <property type="molecule type" value="Genomic_DNA"/>
</dbReference>
<dbReference type="AlphaFoldDB" id="A0A6G1IIG6"/>
<gene>
    <name evidence="1" type="ORF">K458DRAFT_155937</name>
</gene>
<protein>
    <submittedName>
        <fullName evidence="1">Uncharacterized protein</fullName>
    </submittedName>
</protein>
<sequence length="100" mass="11227">MTCVFLKLWSTLRCMRKTPFCWGHHTHPHTAVHPSHINQPPGRARLFTASHYPRLSCLIFSRQARAAIVGFSLVAICHAVRPEGEICTHQIEVTTVGAEV</sequence>
<accession>A0A6G1IIG6</accession>
<proteinExistence type="predicted"/>
<name>A0A6G1IIG6_9PLEO</name>
<dbReference type="Proteomes" id="UP000799291">
    <property type="component" value="Unassembled WGS sequence"/>
</dbReference>
<evidence type="ECO:0000313" key="2">
    <source>
        <dbReference type="Proteomes" id="UP000799291"/>
    </source>
</evidence>